<name>A0A8J3QLE7_9ACTN</name>
<accession>A0A8J3QLE7</accession>
<organism evidence="2 3">
    <name type="scientific">Rugosimonospora africana</name>
    <dbReference type="NCBI Taxonomy" id="556532"/>
    <lineage>
        <taxon>Bacteria</taxon>
        <taxon>Bacillati</taxon>
        <taxon>Actinomycetota</taxon>
        <taxon>Actinomycetes</taxon>
        <taxon>Micromonosporales</taxon>
        <taxon>Micromonosporaceae</taxon>
        <taxon>Rugosimonospora</taxon>
    </lineage>
</organism>
<evidence type="ECO:0000313" key="3">
    <source>
        <dbReference type="Proteomes" id="UP000642748"/>
    </source>
</evidence>
<dbReference type="InterPro" id="IPR008775">
    <property type="entry name" value="Phytyl_CoA_dOase-like"/>
</dbReference>
<evidence type="ECO:0008006" key="4">
    <source>
        <dbReference type="Google" id="ProtNLM"/>
    </source>
</evidence>
<dbReference type="EMBL" id="BONZ01000001">
    <property type="protein sequence ID" value="GIH11870.1"/>
    <property type="molecule type" value="Genomic_DNA"/>
</dbReference>
<sequence length="276" mass="30788">MSSTVSKPASGRRELSDEPPMTVDEQVYSLRTLGYAYFRQAIAPDLLRRVRGVIADLVAEEERTIGADVLDRIDQRGALRNLADRHEVFAELADSMPIYPVVDRVAGEVSIAAFDALGLPPGSSRFPWDFHTDLSPFNRSANPPTGTFGATCLYYLDDAGPETGATWIVPGSQRCMLDKPPTEVLAEHAEQVVVRAGDVVLFDPRLWHCTSFNNGANTRWIIKQMMIWKWLRPMMDYTRAVRPEVKERLPERVRQLLGTAPPTSIPELRGLKPAAS</sequence>
<proteinExistence type="predicted"/>
<feature type="region of interest" description="Disordered" evidence="1">
    <location>
        <begin position="1"/>
        <end position="20"/>
    </location>
</feature>
<evidence type="ECO:0000313" key="2">
    <source>
        <dbReference type="EMBL" id="GIH11870.1"/>
    </source>
</evidence>
<dbReference type="PANTHER" id="PTHR20883:SF48">
    <property type="entry name" value="ECTOINE DIOXYGENASE"/>
    <property type="match status" value="1"/>
</dbReference>
<gene>
    <name evidence="2" type="ORF">Raf01_00420</name>
</gene>
<dbReference type="Gene3D" id="2.60.120.620">
    <property type="entry name" value="q2cbj1_9rhob like domain"/>
    <property type="match status" value="1"/>
</dbReference>
<dbReference type="RefSeq" id="WP_203915602.1">
    <property type="nucleotide sequence ID" value="NZ_BONZ01000001.1"/>
</dbReference>
<keyword evidence="3" id="KW-1185">Reference proteome</keyword>
<dbReference type="Proteomes" id="UP000642748">
    <property type="component" value="Unassembled WGS sequence"/>
</dbReference>
<dbReference type="AlphaFoldDB" id="A0A8J3QLE7"/>
<dbReference type="SUPFAM" id="SSF51197">
    <property type="entry name" value="Clavaminate synthase-like"/>
    <property type="match status" value="1"/>
</dbReference>
<dbReference type="GO" id="GO:0016706">
    <property type="term" value="F:2-oxoglutarate-dependent dioxygenase activity"/>
    <property type="evidence" value="ECO:0007669"/>
    <property type="project" value="UniProtKB-ARBA"/>
</dbReference>
<reference evidence="2" key="1">
    <citation type="submission" date="2021-01" db="EMBL/GenBank/DDBJ databases">
        <title>Whole genome shotgun sequence of Rugosimonospora africana NBRC 104875.</title>
        <authorList>
            <person name="Komaki H."/>
            <person name="Tamura T."/>
        </authorList>
    </citation>
    <scope>NUCLEOTIDE SEQUENCE</scope>
    <source>
        <strain evidence="2">NBRC 104875</strain>
    </source>
</reference>
<dbReference type="PANTHER" id="PTHR20883">
    <property type="entry name" value="PHYTANOYL-COA DIOXYGENASE DOMAIN CONTAINING 1"/>
    <property type="match status" value="1"/>
</dbReference>
<comment type="caution">
    <text evidence="2">The sequence shown here is derived from an EMBL/GenBank/DDBJ whole genome shotgun (WGS) entry which is preliminary data.</text>
</comment>
<dbReference type="GO" id="GO:0005506">
    <property type="term" value="F:iron ion binding"/>
    <property type="evidence" value="ECO:0007669"/>
    <property type="project" value="UniProtKB-ARBA"/>
</dbReference>
<evidence type="ECO:0000256" key="1">
    <source>
        <dbReference type="SAM" id="MobiDB-lite"/>
    </source>
</evidence>
<dbReference type="Pfam" id="PF05721">
    <property type="entry name" value="PhyH"/>
    <property type="match status" value="1"/>
</dbReference>
<protein>
    <recommendedName>
        <fullName evidence="4">Phytanoyl-CoA dioxygenase family protein</fullName>
    </recommendedName>
</protein>